<comment type="caution">
    <text evidence="1">The sequence shown here is derived from an EMBL/GenBank/DDBJ whole genome shotgun (WGS) entry which is preliminary data.</text>
</comment>
<sequence length="377" mass="41654">MPKPSPASTLLRIAREPKPVSMLLERWRDRKTRQVFASGAPSRALDDNTYTVALGFDYQKRPILRALYPDHHFLFVPDGVTTTQFNTVLSWLCTPSVEQRELFVWSKRDAQYSDCVKGRLSAAIRFEDGFLRSRGLAVSGALPHSFCIDETGLHFDGTRPSDLETLIRNNPTGSQAEQARASRVMAALAETGLTKYGGKGTGYSLPEGAILVLGQVEDDASILSNPDGLQTNQQLVEHALQDYPAKRVMYRAHPDVAAGARPALSHPASLLPPENIVPTDIGITEIFKQRPVVYTISSLGGFEALMHGLEVHCYGAPFYAGWGLTVDHLQFERRGVTRSLIDVFHAAYISYPRYFDPMTGKACSIEDTMRALSGKKV</sequence>
<reference evidence="2" key="1">
    <citation type="journal article" date="2019" name="Int. J. Syst. Evol. Microbiol.">
        <title>The Global Catalogue of Microorganisms (GCM) 10K type strain sequencing project: providing services to taxonomists for standard genome sequencing and annotation.</title>
        <authorList>
            <consortium name="The Broad Institute Genomics Platform"/>
            <consortium name="The Broad Institute Genome Sequencing Center for Infectious Disease"/>
            <person name="Wu L."/>
            <person name="Ma J."/>
        </authorList>
    </citation>
    <scope>NUCLEOTIDE SEQUENCE [LARGE SCALE GENOMIC DNA]</scope>
    <source>
        <strain evidence="2">CCUG 60023</strain>
    </source>
</reference>
<evidence type="ECO:0000313" key="1">
    <source>
        <dbReference type="EMBL" id="MFD0917604.1"/>
    </source>
</evidence>
<gene>
    <name evidence="1" type="ORF">ACFQ14_14450</name>
</gene>
<dbReference type="EMBL" id="JBHTJV010000024">
    <property type="protein sequence ID" value="MFD0917604.1"/>
    <property type="molecule type" value="Genomic_DNA"/>
</dbReference>
<dbReference type="InterPro" id="IPR007833">
    <property type="entry name" value="Capsule_polysaccharide_synth"/>
</dbReference>
<keyword evidence="2" id="KW-1185">Reference proteome</keyword>
<organism evidence="1 2">
    <name type="scientific">Pseudahrensia aquimaris</name>
    <dbReference type="NCBI Taxonomy" id="744461"/>
    <lineage>
        <taxon>Bacteria</taxon>
        <taxon>Pseudomonadati</taxon>
        <taxon>Pseudomonadota</taxon>
        <taxon>Alphaproteobacteria</taxon>
        <taxon>Hyphomicrobiales</taxon>
        <taxon>Ahrensiaceae</taxon>
        <taxon>Pseudahrensia</taxon>
    </lineage>
</organism>
<evidence type="ECO:0000313" key="2">
    <source>
        <dbReference type="Proteomes" id="UP001597101"/>
    </source>
</evidence>
<protein>
    <recommendedName>
        <fullName evidence="3">Capsular polysaccharide export protein</fullName>
    </recommendedName>
</protein>
<accession>A0ABW3FGJ0</accession>
<name>A0ABW3FGJ0_9HYPH</name>
<proteinExistence type="predicted"/>
<dbReference type="Proteomes" id="UP001597101">
    <property type="component" value="Unassembled WGS sequence"/>
</dbReference>
<dbReference type="RefSeq" id="WP_377213463.1">
    <property type="nucleotide sequence ID" value="NZ_JBHTJV010000024.1"/>
</dbReference>
<evidence type="ECO:0008006" key="3">
    <source>
        <dbReference type="Google" id="ProtNLM"/>
    </source>
</evidence>
<dbReference type="Pfam" id="PF05159">
    <property type="entry name" value="Capsule_synth"/>
    <property type="match status" value="2"/>
</dbReference>